<proteinExistence type="predicted"/>
<comment type="caution">
    <text evidence="2">The sequence shown here is derived from an EMBL/GenBank/DDBJ whole genome shotgun (WGS) entry which is preliminary data.</text>
</comment>
<accession>A0A6P1D674</accession>
<evidence type="ECO:0000256" key="1">
    <source>
        <dbReference type="SAM" id="MobiDB-lite"/>
    </source>
</evidence>
<dbReference type="Proteomes" id="UP000468928">
    <property type="component" value="Unassembled WGS sequence"/>
</dbReference>
<evidence type="ECO:0000313" key="3">
    <source>
        <dbReference type="EMBL" id="NEW54653.1"/>
    </source>
</evidence>
<gene>
    <name evidence="2" type="ORF">GV789_04410</name>
    <name evidence="3" type="ORF">GV794_03085</name>
</gene>
<dbReference type="InterPro" id="IPR025447">
    <property type="entry name" value="DUF4192"/>
</dbReference>
<name>A0A6P1D674_9NOCA</name>
<feature type="region of interest" description="Disordered" evidence="1">
    <location>
        <begin position="91"/>
        <end position="115"/>
    </location>
</feature>
<dbReference type="EMBL" id="JAAGUZ010000008">
    <property type="protein sequence ID" value="NEW43702.1"/>
    <property type="molecule type" value="Genomic_DNA"/>
</dbReference>
<keyword evidence="5" id="KW-1185">Reference proteome</keyword>
<dbReference type="Pfam" id="PF13830">
    <property type="entry name" value="DUF4192"/>
    <property type="match status" value="1"/>
</dbReference>
<evidence type="ECO:0000313" key="2">
    <source>
        <dbReference type="EMBL" id="NEW43702.1"/>
    </source>
</evidence>
<dbReference type="RefSeq" id="WP_163823041.1">
    <property type="nucleotide sequence ID" value="NZ_JAAGUX010000003.1"/>
</dbReference>
<reference evidence="4 5" key="1">
    <citation type="submission" date="2020-01" db="EMBL/GenBank/DDBJ databases">
        <title>Genetics and antimicrobial susceptibilities of Nocardia species isolated from the soil; a comparison with species isolated from humans.</title>
        <authorList>
            <person name="Carrasco G."/>
            <person name="Monzon S."/>
            <person name="Sansegundo M."/>
            <person name="Garcia E."/>
            <person name="Garrido N."/>
            <person name="Medina M.J."/>
            <person name="Villalon P."/>
            <person name="Ramirez-Arocha A.C."/>
            <person name="Jimenez P."/>
            <person name="Cuesta I."/>
            <person name="Valdezate S."/>
        </authorList>
    </citation>
    <scope>NUCLEOTIDE SEQUENCE [LARGE SCALE GENOMIC DNA]</scope>
    <source>
        <strain evidence="2 4">CNM20110639</strain>
        <strain evidence="3 5">CNM20110649</strain>
    </source>
</reference>
<organism evidence="2 4">
    <name type="scientific">Nocardia cyriacigeorgica</name>
    <dbReference type="NCBI Taxonomy" id="135487"/>
    <lineage>
        <taxon>Bacteria</taxon>
        <taxon>Bacillati</taxon>
        <taxon>Actinomycetota</taxon>
        <taxon>Actinomycetes</taxon>
        <taxon>Mycobacteriales</taxon>
        <taxon>Nocardiaceae</taxon>
        <taxon>Nocardia</taxon>
    </lineage>
</organism>
<feature type="compositionally biased region" description="Basic and acidic residues" evidence="1">
    <location>
        <begin position="93"/>
        <end position="115"/>
    </location>
</feature>
<evidence type="ECO:0000313" key="5">
    <source>
        <dbReference type="Proteomes" id="UP000470876"/>
    </source>
</evidence>
<dbReference type="Proteomes" id="UP000470876">
    <property type="component" value="Unassembled WGS sequence"/>
</dbReference>
<dbReference type="EMBL" id="JAAGUX010000003">
    <property type="protein sequence ID" value="NEW54653.1"/>
    <property type="molecule type" value="Genomic_DNA"/>
</dbReference>
<feature type="region of interest" description="Disordered" evidence="1">
    <location>
        <begin position="1"/>
        <end position="58"/>
    </location>
</feature>
<dbReference type="AlphaFoldDB" id="A0A6P1D674"/>
<protein>
    <submittedName>
        <fullName evidence="2">DUF4192 domain-containing protein</fullName>
    </submittedName>
</protein>
<evidence type="ECO:0000313" key="4">
    <source>
        <dbReference type="Proteomes" id="UP000468928"/>
    </source>
</evidence>
<sequence>MESDITSDPVVLGPVVPVRDPHSAPDPIGPGSAGAGGLDVAPGRSGVAGPGKDEPYDIECGDAESTACEAALCAGDEGGRAGVLFCADSDDDAERRGDRDRRRTSADGPEDVVHPEDGRVEMRFGEIRLAEPGEFLAGIPAILGFVPVRSLVVAVLRAAPLDPDSAVIDVVARFDLDSPATRTPGPPMPLASTVAGVCEQDGVVGVLACVIDDRRTEPEAGATGRDRLITALAARLRLREIALCGAWAVRAIAPGHGWWSVLGADRRGVVPDPAASPITLSHVLDGKQVLRSRSELIALVAVDPRMRELVAAEMGAALARAHRRFAEAACGDDRIGYRRRAVEYVLWQIANVASGVRMSARELAELAAALRDRDVRDTMFGLAGTDHADAAEQLWAMMTRGLPDTDRGEAATLLGYYAYARGDGPFAGIALAAALDAEPDHAIAVLLDTALGSGMHPDQLHRLIACGRETATDLGIDLDALR</sequence>